<dbReference type="EMBL" id="JAWDJW010006722">
    <property type="protein sequence ID" value="KAK3063780.1"/>
    <property type="molecule type" value="Genomic_DNA"/>
</dbReference>
<sequence length="172" mass="18652">MLRPNYARCTTNETLVCFITSSFAKCLGVRKPAVGAGLKDGKSLGTSRLEAAVSETTKVKWIAEASAHPAEQQEKVPPAYNDFHVQEPVCSDSEVAALLWEQTTTTPPAITEPAITDITSTGAVYDHRIHSDDDVLIVSVSPIRTNLASCFYGAATIAAHLQRFLHTPTRLR</sequence>
<comment type="caution">
    <text evidence="1">The sequence shown here is derived from an EMBL/GenBank/DDBJ whole genome shotgun (WGS) entry which is preliminary data.</text>
</comment>
<organism evidence="1 2">
    <name type="scientific">Coniosporium uncinatum</name>
    <dbReference type="NCBI Taxonomy" id="93489"/>
    <lineage>
        <taxon>Eukaryota</taxon>
        <taxon>Fungi</taxon>
        <taxon>Dikarya</taxon>
        <taxon>Ascomycota</taxon>
        <taxon>Pezizomycotina</taxon>
        <taxon>Dothideomycetes</taxon>
        <taxon>Dothideomycetes incertae sedis</taxon>
        <taxon>Coniosporium</taxon>
    </lineage>
</organism>
<protein>
    <submittedName>
        <fullName evidence="1">Uncharacterized protein</fullName>
    </submittedName>
</protein>
<evidence type="ECO:0000313" key="1">
    <source>
        <dbReference type="EMBL" id="KAK3063780.1"/>
    </source>
</evidence>
<evidence type="ECO:0000313" key="2">
    <source>
        <dbReference type="Proteomes" id="UP001186974"/>
    </source>
</evidence>
<dbReference type="Proteomes" id="UP001186974">
    <property type="component" value="Unassembled WGS sequence"/>
</dbReference>
<reference evidence="1" key="1">
    <citation type="submission" date="2024-09" db="EMBL/GenBank/DDBJ databases">
        <title>Black Yeasts Isolated from many extreme environments.</title>
        <authorList>
            <person name="Coleine C."/>
            <person name="Stajich J.E."/>
            <person name="Selbmann L."/>
        </authorList>
    </citation>
    <scope>NUCLEOTIDE SEQUENCE</scope>
    <source>
        <strain evidence="1">CCFEE 5737</strain>
    </source>
</reference>
<proteinExistence type="predicted"/>
<keyword evidence="2" id="KW-1185">Reference proteome</keyword>
<gene>
    <name evidence="1" type="ORF">LTS18_012805</name>
</gene>
<accession>A0ACC3D9I5</accession>
<name>A0ACC3D9I5_9PEZI</name>